<dbReference type="GO" id="GO:0005739">
    <property type="term" value="C:mitochondrion"/>
    <property type="evidence" value="ECO:0007669"/>
    <property type="project" value="UniProtKB-SubCell"/>
</dbReference>
<name>A0A1Y1HI68_KLENI</name>
<dbReference type="PROSITE" id="PS00130">
    <property type="entry name" value="U_DNA_GLYCOSYLASE"/>
    <property type="match status" value="1"/>
</dbReference>
<protein>
    <recommendedName>
        <fullName evidence="3 7">Uracil-DNA glycosylase</fullName>
        <shortName evidence="7">UDG</shortName>
        <ecNumber evidence="3 7">3.2.2.27</ecNumber>
    </recommendedName>
</protein>
<dbReference type="EC" id="3.2.2.27" evidence="3 7"/>
<dbReference type="Gene3D" id="3.40.470.10">
    <property type="entry name" value="Uracil-DNA glycosylase-like domain"/>
    <property type="match status" value="1"/>
</dbReference>
<evidence type="ECO:0000256" key="5">
    <source>
        <dbReference type="ARBA" id="ARBA00022801"/>
    </source>
</evidence>
<dbReference type="NCBIfam" id="NF003592">
    <property type="entry name" value="PRK05254.1-5"/>
    <property type="match status" value="1"/>
</dbReference>
<sequence>MAQKGITSFFQAPSKSCAAGIVRTAALSSPEAKLLGSTTPEVRLLKNSAALNVASTNPQNVLTGGDAPAGISCGVENQSTTFVKHRLPALDLAPSLAKRARTDANPIRAQTSAEGPASGGQLEKWEEINAEATTSGRPPLSPKFKKKARAFEGTPAIQSEEAQAEEQIGKEGPRGDAPLSEEQRLRIEVNKASALAKLAQRKAEDVVAAAHARGEALPRLADLFLDSSWLAALPGELEKAYFANLEKFVSQEVSGKVPVFPPQASIFRAFNTCPFDRVKVVILGQDPYHGPGQAMGLSFSVPAGVRIPSSLQNIFKELQDDLGCTIPQSGDLQKWASQGVLLLNTVLTVRQGQANSHAKRGWELFTDAAIRALSKQRKGVVFLLWGRPAQEKLRLIDATSHHVLKCAHPSGLSAHRGFFGCKHFSQTNKILHDAGQLPIDWQL</sequence>
<dbReference type="PANTHER" id="PTHR11264">
    <property type="entry name" value="URACIL-DNA GLYCOSYLASE"/>
    <property type="match status" value="1"/>
</dbReference>
<evidence type="ECO:0000313" key="12">
    <source>
        <dbReference type="Proteomes" id="UP000054558"/>
    </source>
</evidence>
<evidence type="ECO:0000256" key="4">
    <source>
        <dbReference type="ARBA" id="ARBA00022763"/>
    </source>
</evidence>
<dbReference type="Pfam" id="PF03167">
    <property type="entry name" value="UDG"/>
    <property type="match status" value="1"/>
</dbReference>
<dbReference type="GO" id="GO:0097510">
    <property type="term" value="P:base-excision repair, AP site formation via deaminated base removal"/>
    <property type="evidence" value="ECO:0000318"/>
    <property type="project" value="GO_Central"/>
</dbReference>
<feature type="region of interest" description="Disordered" evidence="9">
    <location>
        <begin position="131"/>
        <end position="180"/>
    </location>
</feature>
<dbReference type="STRING" id="105231.A0A1Y1HI68"/>
<evidence type="ECO:0000259" key="10">
    <source>
        <dbReference type="SMART" id="SM00986"/>
    </source>
</evidence>
<reference evidence="11 12" key="1">
    <citation type="journal article" date="2014" name="Nat. Commun.">
        <title>Klebsormidium flaccidum genome reveals primary factors for plant terrestrial adaptation.</title>
        <authorList>
            <person name="Hori K."/>
            <person name="Maruyama F."/>
            <person name="Fujisawa T."/>
            <person name="Togashi T."/>
            <person name="Yamamoto N."/>
            <person name="Seo M."/>
            <person name="Sato S."/>
            <person name="Yamada T."/>
            <person name="Mori H."/>
            <person name="Tajima N."/>
            <person name="Moriyama T."/>
            <person name="Ikeuchi M."/>
            <person name="Watanabe M."/>
            <person name="Wada H."/>
            <person name="Kobayashi K."/>
            <person name="Saito M."/>
            <person name="Masuda T."/>
            <person name="Sasaki-Sekimoto Y."/>
            <person name="Mashiguchi K."/>
            <person name="Awai K."/>
            <person name="Shimojima M."/>
            <person name="Masuda S."/>
            <person name="Iwai M."/>
            <person name="Nobusawa T."/>
            <person name="Narise T."/>
            <person name="Kondo S."/>
            <person name="Saito H."/>
            <person name="Sato R."/>
            <person name="Murakawa M."/>
            <person name="Ihara Y."/>
            <person name="Oshima-Yamada Y."/>
            <person name="Ohtaka K."/>
            <person name="Satoh M."/>
            <person name="Sonobe K."/>
            <person name="Ishii M."/>
            <person name="Ohtani R."/>
            <person name="Kanamori-Sato M."/>
            <person name="Honoki R."/>
            <person name="Miyazaki D."/>
            <person name="Mochizuki H."/>
            <person name="Umetsu J."/>
            <person name="Higashi K."/>
            <person name="Shibata D."/>
            <person name="Kamiya Y."/>
            <person name="Sato N."/>
            <person name="Nakamura Y."/>
            <person name="Tabata S."/>
            <person name="Ida S."/>
            <person name="Kurokawa K."/>
            <person name="Ohta H."/>
        </authorList>
    </citation>
    <scope>NUCLEOTIDE SEQUENCE [LARGE SCALE GENOMIC DNA]</scope>
    <source>
        <strain evidence="11 12">NIES-2285</strain>
    </source>
</reference>
<keyword evidence="6 7" id="KW-0234">DNA repair</keyword>
<keyword evidence="7" id="KW-0539">Nucleus</keyword>
<proteinExistence type="inferred from homology"/>
<dbReference type="Proteomes" id="UP000054558">
    <property type="component" value="Unassembled WGS sequence"/>
</dbReference>
<dbReference type="GO" id="GO:0004844">
    <property type="term" value="F:uracil DNA N-glycosylase activity"/>
    <property type="evidence" value="ECO:0000318"/>
    <property type="project" value="GO_Central"/>
</dbReference>
<evidence type="ECO:0000256" key="2">
    <source>
        <dbReference type="ARBA" id="ARBA00008184"/>
    </source>
</evidence>
<comment type="similarity">
    <text evidence="2 7">Belongs to the uracil-DNA glycosylase (UDG) superfamily. UNG family.</text>
</comment>
<keyword evidence="5 7" id="KW-0378">Hydrolase</keyword>
<feature type="active site" description="Proton acceptor" evidence="7 8">
    <location>
        <position position="286"/>
    </location>
</feature>
<dbReference type="NCBIfam" id="TIGR00628">
    <property type="entry name" value="ung"/>
    <property type="match status" value="1"/>
</dbReference>
<evidence type="ECO:0000256" key="1">
    <source>
        <dbReference type="ARBA" id="ARBA00001400"/>
    </source>
</evidence>
<evidence type="ECO:0000256" key="9">
    <source>
        <dbReference type="SAM" id="MobiDB-lite"/>
    </source>
</evidence>
<keyword evidence="7" id="KW-0496">Mitochondrion</keyword>
<dbReference type="NCBIfam" id="NF003591">
    <property type="entry name" value="PRK05254.1-4"/>
    <property type="match status" value="1"/>
</dbReference>
<accession>A0A1Y1HI68</accession>
<keyword evidence="12" id="KW-1185">Reference proteome</keyword>
<evidence type="ECO:0000256" key="7">
    <source>
        <dbReference type="HAMAP-Rule" id="MF_03166"/>
    </source>
</evidence>
<keyword evidence="4 7" id="KW-0227">DNA damage</keyword>
<dbReference type="OMA" id="HATPFHR"/>
<dbReference type="FunFam" id="3.40.470.10:FF:000001">
    <property type="entry name" value="Uracil-DNA glycosylase"/>
    <property type="match status" value="1"/>
</dbReference>
<dbReference type="InterPro" id="IPR005122">
    <property type="entry name" value="Uracil-DNA_glycosylase-like"/>
</dbReference>
<dbReference type="SMART" id="SM00987">
    <property type="entry name" value="UreE_C"/>
    <property type="match status" value="1"/>
</dbReference>
<comment type="function">
    <text evidence="7">Excises uracil residues from the DNA which can arise as a result of misincorporation of dUMP residues by DNA polymerase or due to deamination of cytosine.</text>
</comment>
<dbReference type="InterPro" id="IPR002043">
    <property type="entry name" value="UDG_fam1"/>
</dbReference>
<evidence type="ECO:0000256" key="3">
    <source>
        <dbReference type="ARBA" id="ARBA00012030"/>
    </source>
</evidence>
<comment type="subcellular location">
    <subcellularLocation>
        <location evidence="7">Mitochondrion</location>
    </subcellularLocation>
    <subcellularLocation>
        <location evidence="7">Nucleus</location>
    </subcellularLocation>
</comment>
<dbReference type="NCBIfam" id="NF003588">
    <property type="entry name" value="PRK05254.1-1"/>
    <property type="match status" value="1"/>
</dbReference>
<feature type="domain" description="Uracil-DNA glycosylase-like" evidence="10">
    <location>
        <begin position="271"/>
        <end position="431"/>
    </location>
</feature>
<organism evidence="11 12">
    <name type="scientific">Klebsormidium nitens</name>
    <name type="common">Green alga</name>
    <name type="synonym">Ulothrix nitens</name>
    <dbReference type="NCBI Taxonomy" id="105231"/>
    <lineage>
        <taxon>Eukaryota</taxon>
        <taxon>Viridiplantae</taxon>
        <taxon>Streptophyta</taxon>
        <taxon>Klebsormidiophyceae</taxon>
        <taxon>Klebsormidiales</taxon>
        <taxon>Klebsormidiaceae</taxon>
        <taxon>Klebsormidium</taxon>
    </lineage>
</organism>
<dbReference type="NCBIfam" id="NF003589">
    <property type="entry name" value="PRK05254.1-2"/>
    <property type="match status" value="1"/>
</dbReference>
<dbReference type="InterPro" id="IPR018085">
    <property type="entry name" value="Ura-DNA_Glyclase_AS"/>
</dbReference>
<dbReference type="HAMAP" id="MF_00148">
    <property type="entry name" value="UDG"/>
    <property type="match status" value="1"/>
</dbReference>
<dbReference type="AlphaFoldDB" id="A0A1Y1HI68"/>
<dbReference type="CDD" id="cd10027">
    <property type="entry name" value="UDG-F1-like"/>
    <property type="match status" value="1"/>
</dbReference>
<gene>
    <name evidence="11" type="ORF">KFL_000090110</name>
</gene>
<comment type="catalytic activity">
    <reaction evidence="1 7">
        <text>Hydrolyzes single-stranded DNA or mismatched double-stranded DNA and polynucleotides, releasing free uracil.</text>
        <dbReference type="EC" id="3.2.2.27"/>
    </reaction>
</comment>
<dbReference type="EMBL" id="DF236958">
    <property type="protein sequence ID" value="GAQ78165.1"/>
    <property type="molecule type" value="Genomic_DNA"/>
</dbReference>
<evidence type="ECO:0000256" key="8">
    <source>
        <dbReference type="PROSITE-ProRule" id="PRU10072"/>
    </source>
</evidence>
<dbReference type="SUPFAM" id="SSF52141">
    <property type="entry name" value="Uracil-DNA glycosylase-like"/>
    <property type="match status" value="1"/>
</dbReference>
<evidence type="ECO:0000313" key="11">
    <source>
        <dbReference type="EMBL" id="GAQ78165.1"/>
    </source>
</evidence>
<evidence type="ECO:0000256" key="6">
    <source>
        <dbReference type="ARBA" id="ARBA00023204"/>
    </source>
</evidence>
<dbReference type="SMART" id="SM00986">
    <property type="entry name" value="UDG"/>
    <property type="match status" value="1"/>
</dbReference>
<dbReference type="GO" id="GO:0005634">
    <property type="term" value="C:nucleus"/>
    <property type="evidence" value="ECO:0007669"/>
    <property type="project" value="UniProtKB-SubCell"/>
</dbReference>
<dbReference type="PANTHER" id="PTHR11264:SF0">
    <property type="entry name" value="URACIL-DNA GLYCOSYLASE"/>
    <property type="match status" value="1"/>
</dbReference>
<dbReference type="OrthoDB" id="10031947at2759"/>
<dbReference type="InterPro" id="IPR036895">
    <property type="entry name" value="Uracil-DNA_glycosylase-like_sf"/>
</dbReference>